<feature type="coiled-coil region" evidence="2">
    <location>
        <begin position="363"/>
        <end position="445"/>
    </location>
</feature>
<name>A0ABP3YBH8_9BACT</name>
<dbReference type="SUPFAM" id="SSF48452">
    <property type="entry name" value="TPR-like"/>
    <property type="match status" value="2"/>
</dbReference>
<dbReference type="SMART" id="SM00028">
    <property type="entry name" value="TPR"/>
    <property type="match status" value="5"/>
</dbReference>
<dbReference type="EMBL" id="BAAAFI010000003">
    <property type="protein sequence ID" value="GAA0878085.1"/>
    <property type="molecule type" value="Genomic_DNA"/>
</dbReference>
<proteinExistence type="predicted"/>
<keyword evidence="2" id="KW-0175">Coiled coil</keyword>
<feature type="repeat" description="TPR" evidence="1">
    <location>
        <begin position="180"/>
        <end position="213"/>
    </location>
</feature>
<keyword evidence="6" id="KW-1185">Reference proteome</keyword>
<evidence type="ECO:0000256" key="1">
    <source>
        <dbReference type="PROSITE-ProRule" id="PRU00339"/>
    </source>
</evidence>
<evidence type="ECO:0000313" key="5">
    <source>
        <dbReference type="EMBL" id="GAA0878085.1"/>
    </source>
</evidence>
<feature type="domain" description="HTH luxR-type" evidence="4">
    <location>
        <begin position="478"/>
        <end position="535"/>
    </location>
</feature>
<comment type="caution">
    <text evidence="5">The sequence shown here is derived from an EMBL/GenBank/DDBJ whole genome shotgun (WGS) entry which is preliminary data.</text>
</comment>
<dbReference type="SUPFAM" id="SSF46894">
    <property type="entry name" value="C-terminal effector domain of the bipartite response regulators"/>
    <property type="match status" value="1"/>
</dbReference>
<dbReference type="SMART" id="SM00421">
    <property type="entry name" value="HTH_LUXR"/>
    <property type="match status" value="1"/>
</dbReference>
<protein>
    <recommendedName>
        <fullName evidence="4">HTH luxR-type domain-containing protein</fullName>
    </recommendedName>
</protein>
<dbReference type="Pfam" id="PF13424">
    <property type="entry name" value="TPR_12"/>
    <property type="match status" value="2"/>
</dbReference>
<dbReference type="InterPro" id="IPR019734">
    <property type="entry name" value="TPR_rpt"/>
</dbReference>
<dbReference type="Proteomes" id="UP001500469">
    <property type="component" value="Unassembled WGS sequence"/>
</dbReference>
<keyword evidence="3" id="KW-1133">Transmembrane helix</keyword>
<dbReference type="InterPro" id="IPR036388">
    <property type="entry name" value="WH-like_DNA-bd_sf"/>
</dbReference>
<dbReference type="InterPro" id="IPR016032">
    <property type="entry name" value="Sig_transdc_resp-reg_C-effctor"/>
</dbReference>
<dbReference type="InterPro" id="IPR000792">
    <property type="entry name" value="Tscrpt_reg_LuxR_C"/>
</dbReference>
<dbReference type="PANTHER" id="PTHR10098">
    <property type="entry name" value="RAPSYN-RELATED"/>
    <property type="match status" value="1"/>
</dbReference>
<evidence type="ECO:0000259" key="4">
    <source>
        <dbReference type="SMART" id="SM00421"/>
    </source>
</evidence>
<dbReference type="RefSeq" id="WP_343849221.1">
    <property type="nucleotide sequence ID" value="NZ_BAAAFI010000003.1"/>
</dbReference>
<reference evidence="6" key="1">
    <citation type="journal article" date="2019" name="Int. J. Syst. Evol. Microbiol.">
        <title>The Global Catalogue of Microorganisms (GCM) 10K type strain sequencing project: providing services to taxonomists for standard genome sequencing and annotation.</title>
        <authorList>
            <consortium name="The Broad Institute Genomics Platform"/>
            <consortium name="The Broad Institute Genome Sequencing Center for Infectious Disease"/>
            <person name="Wu L."/>
            <person name="Ma J."/>
        </authorList>
    </citation>
    <scope>NUCLEOTIDE SEQUENCE [LARGE SCALE GENOMIC DNA]</scope>
    <source>
        <strain evidence="6">JCM 16112</strain>
    </source>
</reference>
<feature type="transmembrane region" description="Helical" evidence="3">
    <location>
        <begin position="330"/>
        <end position="350"/>
    </location>
</feature>
<evidence type="ECO:0000256" key="3">
    <source>
        <dbReference type="SAM" id="Phobius"/>
    </source>
</evidence>
<accession>A0ABP3YBH8</accession>
<sequence>MTNPLLFQLHFLFLSFFGQLSVSQDWEEYEKAALQNPLRTFEELTSAVENSADLSPLEFGRIQSLRGRLLMDFGMFQEANVTLYEAEELLKNSGCSPCLGKNHNYLGELFYKIKGVQAALERHRLALDIFLEAGDQEQIAKTRGFIGTMYEKQGDYAQAIQFQKQALGQVQDLRPSYTAAFILENLGSIYEDLEQYDSSRLYFSQALELHLALRDSTHLPGNYNNLGDVERKTGNYPAALELSEKARQISLSLGSLFQQQSALVDLSKSHALMGNWDRAYQILEEARQLDEEIFSQETARQTSVQEIQYRLHQQTAQIRQLEREADFQSIFRVMLLSLVLLLVGLGLLIFNRQKLKIRSGKALLEQQDKLLQIKERLIATEKENINLLEARMAVEVDSHSKALTAQTVHLLEKNQMLEKIREKLKKTLDEEAKDQKKRIRNLIKQIDYNFVQDADWEDFKSSFEKVHQDFFKSINKGEKELSPAEVKLASLIRMNLSSKEIASTLGISQESLRISRYRLRKKLGLAKGESLQNYILCI</sequence>
<dbReference type="InterPro" id="IPR011990">
    <property type="entry name" value="TPR-like_helical_dom_sf"/>
</dbReference>
<dbReference type="Gene3D" id="1.25.40.10">
    <property type="entry name" value="Tetratricopeptide repeat domain"/>
    <property type="match status" value="1"/>
</dbReference>
<organism evidence="5 6">
    <name type="scientific">Algoriphagus jejuensis</name>
    <dbReference type="NCBI Taxonomy" id="419934"/>
    <lineage>
        <taxon>Bacteria</taxon>
        <taxon>Pseudomonadati</taxon>
        <taxon>Bacteroidota</taxon>
        <taxon>Cytophagia</taxon>
        <taxon>Cytophagales</taxon>
        <taxon>Cyclobacteriaceae</taxon>
        <taxon>Algoriphagus</taxon>
    </lineage>
</organism>
<keyword evidence="3" id="KW-0812">Transmembrane</keyword>
<evidence type="ECO:0000256" key="2">
    <source>
        <dbReference type="SAM" id="Coils"/>
    </source>
</evidence>
<keyword evidence="1" id="KW-0802">TPR repeat</keyword>
<evidence type="ECO:0000313" key="6">
    <source>
        <dbReference type="Proteomes" id="UP001500469"/>
    </source>
</evidence>
<gene>
    <name evidence="5" type="ORF">GCM10009119_10530</name>
</gene>
<dbReference type="PROSITE" id="PS50005">
    <property type="entry name" value="TPR"/>
    <property type="match status" value="1"/>
</dbReference>
<dbReference type="Gene3D" id="1.10.10.10">
    <property type="entry name" value="Winged helix-like DNA-binding domain superfamily/Winged helix DNA-binding domain"/>
    <property type="match status" value="1"/>
</dbReference>
<keyword evidence="3" id="KW-0472">Membrane</keyword>